<dbReference type="SUPFAM" id="SSF48464">
    <property type="entry name" value="ENTH/VHS domain"/>
    <property type="match status" value="1"/>
</dbReference>
<proteinExistence type="predicted"/>
<feature type="compositionally biased region" description="Low complexity" evidence="1">
    <location>
        <begin position="270"/>
        <end position="284"/>
    </location>
</feature>
<feature type="compositionally biased region" description="Polar residues" evidence="1">
    <location>
        <begin position="196"/>
        <end position="210"/>
    </location>
</feature>
<feature type="region of interest" description="Disordered" evidence="1">
    <location>
        <begin position="156"/>
        <end position="184"/>
    </location>
</feature>
<evidence type="ECO:0000313" key="4">
    <source>
        <dbReference type="Proteomes" id="UP001222932"/>
    </source>
</evidence>
<reference evidence="3" key="1">
    <citation type="journal article" date="2023" name="BMC Genomics">
        <title>Chromosome-level genome assemblies of Cutaneotrichosporon spp. (Trichosporonales, Basidiomycota) reveal imbalanced evolution between nucleotide sequences and chromosome synteny.</title>
        <authorList>
            <person name="Kobayashi Y."/>
            <person name="Kayamori A."/>
            <person name="Aoki K."/>
            <person name="Shiwa Y."/>
            <person name="Matsutani M."/>
            <person name="Fujita N."/>
            <person name="Sugita T."/>
            <person name="Iwasaki W."/>
            <person name="Tanaka N."/>
            <person name="Takashima M."/>
        </authorList>
    </citation>
    <scope>NUCLEOTIDE SEQUENCE</scope>
    <source>
        <strain evidence="3">HIS016</strain>
    </source>
</reference>
<feature type="region of interest" description="Disordered" evidence="1">
    <location>
        <begin position="270"/>
        <end position="473"/>
    </location>
</feature>
<dbReference type="Gene3D" id="1.25.40.90">
    <property type="match status" value="1"/>
</dbReference>
<reference evidence="3" key="2">
    <citation type="submission" date="2023-06" db="EMBL/GenBank/DDBJ databases">
        <authorList>
            <person name="Kobayashi Y."/>
            <person name="Kayamori A."/>
            <person name="Aoki K."/>
            <person name="Shiwa Y."/>
            <person name="Fujita N."/>
            <person name="Sugita T."/>
            <person name="Iwasaki W."/>
            <person name="Tanaka N."/>
            <person name="Takashima M."/>
        </authorList>
    </citation>
    <scope>NUCLEOTIDE SEQUENCE</scope>
    <source>
        <strain evidence="3">HIS016</strain>
    </source>
</reference>
<dbReference type="InterPro" id="IPR006569">
    <property type="entry name" value="CID_dom"/>
</dbReference>
<keyword evidence="4" id="KW-1185">Reference proteome</keyword>
<feature type="compositionally biased region" description="Basic and acidic residues" evidence="1">
    <location>
        <begin position="290"/>
        <end position="415"/>
    </location>
</feature>
<organism evidence="3 4">
    <name type="scientific">Cutaneotrichosporon spelunceum</name>
    <dbReference type="NCBI Taxonomy" id="1672016"/>
    <lineage>
        <taxon>Eukaryota</taxon>
        <taxon>Fungi</taxon>
        <taxon>Dikarya</taxon>
        <taxon>Basidiomycota</taxon>
        <taxon>Agaricomycotina</taxon>
        <taxon>Tremellomycetes</taxon>
        <taxon>Trichosporonales</taxon>
        <taxon>Trichosporonaceae</taxon>
        <taxon>Cutaneotrichosporon</taxon>
    </lineage>
</organism>
<evidence type="ECO:0000313" key="3">
    <source>
        <dbReference type="EMBL" id="GMK53764.1"/>
    </source>
</evidence>
<accession>A0AAD3TNL8</accession>
<feature type="region of interest" description="Disordered" evidence="1">
    <location>
        <begin position="192"/>
        <end position="211"/>
    </location>
</feature>
<name>A0AAD3TNL8_9TREE</name>
<comment type="caution">
    <text evidence="3">The sequence shown here is derived from an EMBL/GenBank/DDBJ whole genome shotgun (WGS) entry which is preliminary data.</text>
</comment>
<evidence type="ECO:0000256" key="1">
    <source>
        <dbReference type="SAM" id="MobiDB-lite"/>
    </source>
</evidence>
<dbReference type="AlphaFoldDB" id="A0AAD3TNL8"/>
<dbReference type="PROSITE" id="PS51391">
    <property type="entry name" value="CID"/>
    <property type="match status" value="1"/>
</dbReference>
<feature type="domain" description="CID" evidence="2">
    <location>
        <begin position="1"/>
        <end position="157"/>
    </location>
</feature>
<evidence type="ECO:0000259" key="2">
    <source>
        <dbReference type="PROSITE" id="PS51391"/>
    </source>
</evidence>
<dbReference type="InterPro" id="IPR008942">
    <property type="entry name" value="ENTH_VHS"/>
</dbReference>
<dbReference type="Proteomes" id="UP001222932">
    <property type="component" value="Unassembled WGS sequence"/>
</dbReference>
<protein>
    <recommendedName>
        <fullName evidence="2">CID domain-containing protein</fullName>
    </recommendedName>
</protein>
<gene>
    <name evidence="3" type="ORF">CspeluHIS016_0103500</name>
</gene>
<sequence>MTDVLVKAFDSLLGRTVVNSRLSGSKVKELQELAIKAVAHDHELVTSLLKLNTSLPPASTARISSLYVFDAIARAAKAKAAGTQVSTERGRGTPAGLLAKMEAVVGEWIQGMVDDGKGGVWSDGRDKTRKVVEIWRKGSTFPDSCVNQLAARIAAASTPGSRSPLGPVAQKPARSTTPVEPPPFHLIERSARTMGGTPNSHSPAPQQQHGQLPPEIMAMLGVKEKEPEPVAAPVPQSNAALDAVLANVRKPATPNLDTASLAALANLGATLGQKPPSSQSASAQPLPPRPNDDRNGHPSRDGSRDGRERRRSRSPDRYRDRAGDWHDHRDAQRGSWDRDGDRDPRGRDPRDRDYQPRDRDPRGYRGDPRDRDRDHRDYGHERDYARDRDPREGRGRDPRERESSRDPRDSRDRPPSGEGRNTLPPKPDGLPPRPTPPSTNMPLPRRGSHSQTRERDEAPRSGPGFSGPNAATGRTLETFDWSSFNAGDGACWAALGEAWRASTGQEPNQMELMQFMVTQMSGMRGMGMGGGASGSEMGGMGGMGMGGFQ</sequence>
<feature type="compositionally biased region" description="Pro residues" evidence="1">
    <location>
        <begin position="424"/>
        <end position="439"/>
    </location>
</feature>
<dbReference type="EMBL" id="BTCM01000001">
    <property type="protein sequence ID" value="GMK53764.1"/>
    <property type="molecule type" value="Genomic_DNA"/>
</dbReference>